<feature type="domain" description="Histidine kinase/HSP90-like ATPase" evidence="6">
    <location>
        <begin position="300"/>
        <end position="383"/>
    </location>
</feature>
<dbReference type="STRING" id="709986.Deima_1241"/>
<evidence type="ECO:0000256" key="5">
    <source>
        <dbReference type="SAM" id="Phobius"/>
    </source>
</evidence>
<reference evidence="9" key="2">
    <citation type="submission" date="2011-01" db="EMBL/GenBank/DDBJ databases">
        <title>The complete genome of Deinococcus maricopensis DSM 21211.</title>
        <authorList>
            <consortium name="US DOE Joint Genome Institute (JGI-PGF)"/>
            <person name="Lucas S."/>
            <person name="Copeland A."/>
            <person name="Lapidus A."/>
            <person name="Goodwin L."/>
            <person name="Pitluck S."/>
            <person name="Kyrpides N."/>
            <person name="Mavromatis K."/>
            <person name="Pagani I."/>
            <person name="Ivanova N."/>
            <person name="Ovchinnikova G."/>
            <person name="Zeytun A."/>
            <person name="Detter J.C."/>
            <person name="Han C."/>
            <person name="Land M."/>
            <person name="Hauser L."/>
            <person name="Markowitz V."/>
            <person name="Cheng J.-F."/>
            <person name="Hugenholtz P."/>
            <person name="Woyke T."/>
            <person name="Wu D."/>
            <person name="Pukall R."/>
            <person name="Gehrich-Schroeter G."/>
            <person name="Brambilla E."/>
            <person name="Klenk H.-P."/>
            <person name="Eisen J.A."/>
        </authorList>
    </citation>
    <scope>NUCLEOTIDE SEQUENCE [LARGE SCALE GENOMIC DNA]</scope>
    <source>
        <strain evidence="9">DSM 21211 / LMG 22137 / NRRL B-23946 / LB-34</strain>
    </source>
</reference>
<dbReference type="HOGENOM" id="CLU_000445_20_15_0"/>
<accession>E8U753</accession>
<feature type="coiled-coil region" evidence="4">
    <location>
        <begin position="175"/>
        <end position="202"/>
    </location>
</feature>
<dbReference type="Proteomes" id="UP000008635">
    <property type="component" value="Chromosome"/>
</dbReference>
<reference evidence="8 9" key="1">
    <citation type="journal article" date="2011" name="Stand. Genomic Sci.">
        <title>Complete genome sequence of Deinococcus maricopensis type strain (LB-34).</title>
        <authorList>
            <person name="Pukall R."/>
            <person name="Zeytun A."/>
            <person name="Lucas S."/>
            <person name="Lapidus A."/>
            <person name="Hammon N."/>
            <person name="Deshpande S."/>
            <person name="Nolan M."/>
            <person name="Cheng J.F."/>
            <person name="Pitluck S."/>
            <person name="Liolios K."/>
            <person name="Pagani I."/>
            <person name="Mikhailova N."/>
            <person name="Ivanova N."/>
            <person name="Mavromatis K."/>
            <person name="Pati A."/>
            <person name="Tapia R."/>
            <person name="Han C."/>
            <person name="Goodwin L."/>
            <person name="Chen A."/>
            <person name="Palaniappan K."/>
            <person name="Land M."/>
            <person name="Hauser L."/>
            <person name="Chang Y.J."/>
            <person name="Jeffries C.D."/>
            <person name="Brambilla E.M."/>
            <person name="Rohde M."/>
            <person name="Goker M."/>
            <person name="Detter J.C."/>
            <person name="Woyke T."/>
            <person name="Bristow J."/>
            <person name="Eisen J.A."/>
            <person name="Markowitz V."/>
            <person name="Hugenholtz P."/>
            <person name="Kyrpides N.C."/>
            <person name="Klenk H.P."/>
        </authorList>
    </citation>
    <scope>NUCLEOTIDE SEQUENCE [LARGE SCALE GENOMIC DNA]</scope>
    <source>
        <strain evidence="9">DSM 21211 / LMG 22137 / NRRL B-23946 / LB-34</strain>
    </source>
</reference>
<dbReference type="GO" id="GO:0046983">
    <property type="term" value="F:protein dimerization activity"/>
    <property type="evidence" value="ECO:0007669"/>
    <property type="project" value="InterPro"/>
</dbReference>
<feature type="transmembrane region" description="Helical" evidence="5">
    <location>
        <begin position="122"/>
        <end position="139"/>
    </location>
</feature>
<evidence type="ECO:0000256" key="4">
    <source>
        <dbReference type="SAM" id="Coils"/>
    </source>
</evidence>
<dbReference type="OrthoDB" id="9797605at2"/>
<feature type="domain" description="Signal transduction histidine kinase subgroup 3 dimerisation and phosphoacceptor" evidence="7">
    <location>
        <begin position="197"/>
        <end position="260"/>
    </location>
</feature>
<dbReference type="EMBL" id="CP002454">
    <property type="protein sequence ID" value="ADV66892.1"/>
    <property type="molecule type" value="Genomic_DNA"/>
</dbReference>
<evidence type="ECO:0000256" key="2">
    <source>
        <dbReference type="ARBA" id="ARBA00022777"/>
    </source>
</evidence>
<dbReference type="eggNOG" id="COG4585">
    <property type="taxonomic scope" value="Bacteria"/>
</dbReference>
<protein>
    <submittedName>
        <fullName evidence="8">Integral membrane sensor signal transduction histidine kinase</fullName>
    </submittedName>
</protein>
<feature type="transmembrane region" description="Helical" evidence="5">
    <location>
        <begin position="14"/>
        <end position="34"/>
    </location>
</feature>
<dbReference type="Pfam" id="PF07730">
    <property type="entry name" value="HisKA_3"/>
    <property type="match status" value="1"/>
</dbReference>
<dbReference type="Pfam" id="PF02518">
    <property type="entry name" value="HATPase_c"/>
    <property type="match status" value="1"/>
</dbReference>
<evidence type="ECO:0000259" key="7">
    <source>
        <dbReference type="Pfam" id="PF07730"/>
    </source>
</evidence>
<evidence type="ECO:0000313" key="8">
    <source>
        <dbReference type="EMBL" id="ADV66892.1"/>
    </source>
</evidence>
<dbReference type="PANTHER" id="PTHR24421:SF59">
    <property type="entry name" value="OXYGEN SENSOR HISTIDINE KINASE NREB"/>
    <property type="match status" value="1"/>
</dbReference>
<gene>
    <name evidence="8" type="ordered locus">Deima_1241</name>
</gene>
<keyword evidence="3" id="KW-0902">Two-component regulatory system</keyword>
<sequence length="388" mass="42458" precursor="true">MPELPTPNAELRTIIRWTGLATWVAVIAQALLALPAKPGRLTPDEVLPWTLCLLGFAGVFLLATRPWRGRAAHLTPLTLISVEVLLALLANHIFNGNSLLSGLLLVTAAQVGLLLRLGHSLLWVLAQTAGLAAVLLGNWPALDAWAYTSGMLCFQGFAVASARVAAREVQARHQLAAVVRELRATRQRLADASRNAERLHIARELHDLLGHHLTALTMNLEVAAYITQEDQTRTHVMRAQALAKLLLGDVREAVQSMRDRAALDFRSELTLLTDAVSTVQVIVEYPDGLPEPDDVRKQVLLRCVQEVLTNTVRHAGADHLWLTFTDTPGGLEFRARDNGRGAATLRLGCGLRGMRERLEAIGGHLNIETLAGRGLRLHATLPHRLEHP</sequence>
<dbReference type="GO" id="GO:0000155">
    <property type="term" value="F:phosphorelay sensor kinase activity"/>
    <property type="evidence" value="ECO:0007669"/>
    <property type="project" value="InterPro"/>
</dbReference>
<evidence type="ECO:0000313" key="9">
    <source>
        <dbReference type="Proteomes" id="UP000008635"/>
    </source>
</evidence>
<dbReference type="RefSeq" id="WP_013556397.1">
    <property type="nucleotide sequence ID" value="NC_014958.1"/>
</dbReference>
<organism evidence="8 9">
    <name type="scientific">Deinococcus maricopensis (strain DSM 21211 / LMG 22137 / NRRL B-23946 / LB-34)</name>
    <dbReference type="NCBI Taxonomy" id="709986"/>
    <lineage>
        <taxon>Bacteria</taxon>
        <taxon>Thermotogati</taxon>
        <taxon>Deinococcota</taxon>
        <taxon>Deinococci</taxon>
        <taxon>Deinococcales</taxon>
        <taxon>Deinococcaceae</taxon>
        <taxon>Deinococcus</taxon>
    </lineage>
</organism>
<dbReference type="InterPro" id="IPR003594">
    <property type="entry name" value="HATPase_dom"/>
</dbReference>
<dbReference type="InterPro" id="IPR036890">
    <property type="entry name" value="HATPase_C_sf"/>
</dbReference>
<keyword evidence="9" id="KW-1185">Reference proteome</keyword>
<keyword evidence="5" id="KW-1133">Transmembrane helix</keyword>
<dbReference type="KEGG" id="dmr:Deima_1241"/>
<keyword evidence="1" id="KW-0808">Transferase</keyword>
<dbReference type="InterPro" id="IPR050482">
    <property type="entry name" value="Sensor_HK_TwoCompSys"/>
</dbReference>
<dbReference type="InterPro" id="IPR011712">
    <property type="entry name" value="Sig_transdc_His_kin_sub3_dim/P"/>
</dbReference>
<keyword evidence="4" id="KW-0175">Coiled coil</keyword>
<dbReference type="AlphaFoldDB" id="E8U753"/>
<name>E8U753_DEIML</name>
<dbReference type="CDD" id="cd16917">
    <property type="entry name" value="HATPase_UhpB-NarQ-NarX-like"/>
    <property type="match status" value="1"/>
</dbReference>
<evidence type="ECO:0000256" key="1">
    <source>
        <dbReference type="ARBA" id="ARBA00022679"/>
    </source>
</evidence>
<feature type="transmembrane region" description="Helical" evidence="5">
    <location>
        <begin position="96"/>
        <end position="115"/>
    </location>
</feature>
<dbReference type="PANTHER" id="PTHR24421">
    <property type="entry name" value="NITRATE/NITRITE SENSOR PROTEIN NARX-RELATED"/>
    <property type="match status" value="1"/>
</dbReference>
<feature type="transmembrane region" description="Helical" evidence="5">
    <location>
        <begin position="46"/>
        <end position="64"/>
    </location>
</feature>
<dbReference type="SUPFAM" id="SSF55874">
    <property type="entry name" value="ATPase domain of HSP90 chaperone/DNA topoisomerase II/histidine kinase"/>
    <property type="match status" value="1"/>
</dbReference>
<dbReference type="GO" id="GO:0016020">
    <property type="term" value="C:membrane"/>
    <property type="evidence" value="ECO:0007669"/>
    <property type="project" value="InterPro"/>
</dbReference>
<feature type="transmembrane region" description="Helical" evidence="5">
    <location>
        <begin position="71"/>
        <end position="90"/>
    </location>
</feature>
<keyword evidence="2 8" id="KW-0418">Kinase</keyword>
<keyword evidence="5" id="KW-0472">Membrane</keyword>
<keyword evidence="5" id="KW-0812">Transmembrane</keyword>
<dbReference type="Gene3D" id="1.20.5.1930">
    <property type="match status" value="1"/>
</dbReference>
<evidence type="ECO:0000259" key="6">
    <source>
        <dbReference type="Pfam" id="PF02518"/>
    </source>
</evidence>
<evidence type="ECO:0000256" key="3">
    <source>
        <dbReference type="ARBA" id="ARBA00023012"/>
    </source>
</evidence>
<dbReference type="Gene3D" id="3.30.565.10">
    <property type="entry name" value="Histidine kinase-like ATPase, C-terminal domain"/>
    <property type="match status" value="1"/>
</dbReference>
<proteinExistence type="predicted"/>